<keyword evidence="2" id="KW-1185">Reference proteome</keyword>
<evidence type="ECO:0000313" key="2">
    <source>
        <dbReference type="Proteomes" id="UP000625711"/>
    </source>
</evidence>
<dbReference type="EMBL" id="JAACXV010021288">
    <property type="protein sequence ID" value="KAF7263471.1"/>
    <property type="molecule type" value="Genomic_DNA"/>
</dbReference>
<evidence type="ECO:0000313" key="1">
    <source>
        <dbReference type="EMBL" id="KAF7263471.1"/>
    </source>
</evidence>
<accession>A0A834LX90</accession>
<dbReference type="Proteomes" id="UP000625711">
    <property type="component" value="Unassembled WGS sequence"/>
</dbReference>
<sequence length="75" mass="8303">MHASFVHNLRPHDSLFINYALQRRYRPTQPTKVFRPPATAASRAVNLPAARGGLDSAIAAGQNYCPRLSKTGRKN</sequence>
<organism evidence="1 2">
    <name type="scientific">Rhynchophorus ferrugineus</name>
    <name type="common">Red palm weevil</name>
    <name type="synonym">Curculio ferrugineus</name>
    <dbReference type="NCBI Taxonomy" id="354439"/>
    <lineage>
        <taxon>Eukaryota</taxon>
        <taxon>Metazoa</taxon>
        <taxon>Ecdysozoa</taxon>
        <taxon>Arthropoda</taxon>
        <taxon>Hexapoda</taxon>
        <taxon>Insecta</taxon>
        <taxon>Pterygota</taxon>
        <taxon>Neoptera</taxon>
        <taxon>Endopterygota</taxon>
        <taxon>Coleoptera</taxon>
        <taxon>Polyphaga</taxon>
        <taxon>Cucujiformia</taxon>
        <taxon>Curculionidae</taxon>
        <taxon>Dryophthorinae</taxon>
        <taxon>Rhynchophorus</taxon>
    </lineage>
</organism>
<protein>
    <submittedName>
        <fullName evidence="1">Uncharacterized protein</fullName>
    </submittedName>
</protein>
<name>A0A834LX90_RHYFE</name>
<proteinExistence type="predicted"/>
<dbReference type="AlphaFoldDB" id="A0A834LX90"/>
<reference evidence="1" key="1">
    <citation type="submission" date="2020-08" db="EMBL/GenBank/DDBJ databases">
        <title>Genome sequencing and assembly of the red palm weevil Rhynchophorus ferrugineus.</title>
        <authorList>
            <person name="Dias G.B."/>
            <person name="Bergman C.M."/>
            <person name="Manee M."/>
        </authorList>
    </citation>
    <scope>NUCLEOTIDE SEQUENCE</scope>
    <source>
        <strain evidence="1">AA-2017</strain>
        <tissue evidence="1">Whole larva</tissue>
    </source>
</reference>
<gene>
    <name evidence="1" type="ORF">GWI33_002253</name>
</gene>
<comment type="caution">
    <text evidence="1">The sequence shown here is derived from an EMBL/GenBank/DDBJ whole genome shotgun (WGS) entry which is preliminary data.</text>
</comment>